<evidence type="ECO:0000256" key="1">
    <source>
        <dbReference type="SAM" id="MobiDB-lite"/>
    </source>
</evidence>
<dbReference type="InterPro" id="IPR012334">
    <property type="entry name" value="Pectin_lyas_fold"/>
</dbReference>
<dbReference type="EMBL" id="SRLC01000002">
    <property type="protein sequence ID" value="TGE22109.1"/>
    <property type="molecule type" value="Genomic_DNA"/>
</dbReference>
<keyword evidence="4" id="KW-1185">Reference proteome</keyword>
<dbReference type="RefSeq" id="WP_135464629.1">
    <property type="nucleotide sequence ID" value="NZ_SRLC01000002.1"/>
</dbReference>
<organism evidence="3 4">
    <name type="scientific">Hymenobacter aquaticus</name>
    <dbReference type="NCBI Taxonomy" id="1867101"/>
    <lineage>
        <taxon>Bacteria</taxon>
        <taxon>Pseudomonadati</taxon>
        <taxon>Bacteroidota</taxon>
        <taxon>Cytophagia</taxon>
        <taxon>Cytophagales</taxon>
        <taxon>Hymenobacteraceae</taxon>
        <taxon>Hymenobacter</taxon>
    </lineage>
</organism>
<evidence type="ECO:0000313" key="4">
    <source>
        <dbReference type="Proteomes" id="UP000297549"/>
    </source>
</evidence>
<dbReference type="SUPFAM" id="SSF51126">
    <property type="entry name" value="Pectin lyase-like"/>
    <property type="match status" value="1"/>
</dbReference>
<dbReference type="InterPro" id="IPR006626">
    <property type="entry name" value="PbH1"/>
</dbReference>
<dbReference type="InterPro" id="IPR039448">
    <property type="entry name" value="Beta_helix"/>
</dbReference>
<reference evidence="3 4" key="1">
    <citation type="submission" date="2019-04" db="EMBL/GenBank/DDBJ databases">
        <authorList>
            <person name="Feng G."/>
            <person name="Zhang J."/>
            <person name="Zhu H."/>
        </authorList>
    </citation>
    <scope>NUCLEOTIDE SEQUENCE [LARGE SCALE GENOMIC DNA]</scope>
    <source>
        <strain evidence="3 4">JCM 31653</strain>
    </source>
</reference>
<dbReference type="InterPro" id="IPR011050">
    <property type="entry name" value="Pectin_lyase_fold/virulence"/>
</dbReference>
<dbReference type="Proteomes" id="UP000297549">
    <property type="component" value="Unassembled WGS sequence"/>
</dbReference>
<sequence>MRNIVRLYPPVRKRIKDALPRLWLSTTQSKSLLFPTAGLLAAICGLPTTVVGQQQCNSAVTTPPAKATEYLVVNITNSCVLQQPIDNRNVAPTFSFSAPALNAVPNNPSVNYTEAFQAAAAIIKNNGGHGKIIIPAGSYTVGRQTSPNRHGYYKYGEDILDLTGVADVTVEGEVDPLGKPSSIVQWAGGLDYGSFGPDAHSTDIRTIASGGKFMLLKNATQVTFRNVELNGNIKQFNAGGTWGDVGRQIEHDGILVWDSDAVTLTNISAHHFGHDGILINNATPNGLFSPHRSIALQNCHFDTNGRNGLSWVSGIGLTATNCTFNHNGDASQLENHQGVYMVSMPIAGCDIEPETGVTAQGAFNHCQFHENGGPGLVSDGEGRPYRASYIHFEFCSFLGTTGAPIFVEQPRFSYTNCQFYGTITSGYRADTRAEGTNYVNCLFSDKYAKDAAGLPIAGNTYPAYGLQPGYVQGKLLDLNFSKWKRATFERCEFVAYESIILNFGVNTPDYILIKDSCRVSPPLDECAIFKVCHFKYGSAASTTAANYLTWAPGAAFVGSTQFTNLAAPTNNAVQNFRLFWNRISSESSLGTVNLNAAPSFYGVECPGLKIGDSPSDPIKVVIGNQNTLQVQQQGYLKTEAATSIVVEDGGVFSLVQHSLSELRGNITIKHGGVMRIGWDDATAKIYGNITVEDGGTLQIFPRAIIHLYGSIDVQSGANLFIASSSIYPELSASFNPNGTSEYCGHVFNIASGANLLTDSRVNFSGVNLHITGGHTGITPHSPAPTCPAARPGQQASTGSTATADSRGTEEITVYPVPFDTQTILRWPATTGKTVEVNVLDGFGRTVQKLTLPAQQGSVELGNDWKPGLYLIQVQSVERTTTTRVAKN</sequence>
<dbReference type="SMART" id="SM00710">
    <property type="entry name" value="PbH1"/>
    <property type="match status" value="7"/>
</dbReference>
<feature type="region of interest" description="Disordered" evidence="1">
    <location>
        <begin position="782"/>
        <end position="806"/>
    </location>
</feature>
<feature type="domain" description="Right handed beta helix" evidence="2">
    <location>
        <begin position="251"/>
        <end position="407"/>
    </location>
</feature>
<accession>A0A4Z0PXS3</accession>
<feature type="compositionally biased region" description="Polar residues" evidence="1">
    <location>
        <begin position="793"/>
        <end position="805"/>
    </location>
</feature>
<dbReference type="Gene3D" id="2.160.20.10">
    <property type="entry name" value="Single-stranded right-handed beta-helix, Pectin lyase-like"/>
    <property type="match status" value="1"/>
</dbReference>
<dbReference type="InterPro" id="IPR026444">
    <property type="entry name" value="Secre_tail"/>
</dbReference>
<protein>
    <submittedName>
        <fullName evidence="3">T9SS type A sorting domain-containing protein</fullName>
    </submittedName>
</protein>
<proteinExistence type="predicted"/>
<comment type="caution">
    <text evidence="3">The sequence shown here is derived from an EMBL/GenBank/DDBJ whole genome shotgun (WGS) entry which is preliminary data.</text>
</comment>
<gene>
    <name evidence="3" type="ORF">E5K00_17825</name>
</gene>
<dbReference type="Pfam" id="PF13229">
    <property type="entry name" value="Beta_helix"/>
    <property type="match status" value="1"/>
</dbReference>
<name>A0A4Z0PXS3_9BACT</name>
<evidence type="ECO:0000313" key="3">
    <source>
        <dbReference type="EMBL" id="TGE22109.1"/>
    </source>
</evidence>
<dbReference type="AlphaFoldDB" id="A0A4Z0PXS3"/>
<dbReference type="OrthoDB" id="863031at2"/>
<dbReference type="NCBIfam" id="TIGR04183">
    <property type="entry name" value="Por_Secre_tail"/>
    <property type="match status" value="1"/>
</dbReference>
<evidence type="ECO:0000259" key="2">
    <source>
        <dbReference type="Pfam" id="PF13229"/>
    </source>
</evidence>